<keyword evidence="12" id="KW-0325">Glycoprotein</keyword>
<feature type="region of interest" description="Disordered" evidence="14">
    <location>
        <begin position="117"/>
        <end position="197"/>
    </location>
</feature>
<evidence type="ECO:0000256" key="13">
    <source>
        <dbReference type="PROSITE-ProRule" id="PRU00076"/>
    </source>
</evidence>
<dbReference type="GO" id="GO:0005925">
    <property type="term" value="C:focal adhesion"/>
    <property type="evidence" value="ECO:0007669"/>
    <property type="project" value="TreeGrafter"/>
</dbReference>
<reference evidence="16" key="1">
    <citation type="submission" date="2015-11" db="EMBL/GenBank/DDBJ databases">
        <authorList>
            <consortium name="International Coturnix japonica Genome Analysis Consortium"/>
            <person name="Warren W."/>
            <person name="Burt D.W."/>
            <person name="Antin P.B."/>
            <person name="Lanford R."/>
            <person name="Gros J."/>
            <person name="Wilson R.K."/>
        </authorList>
    </citation>
    <scope>NUCLEOTIDE SEQUENCE [LARGE SCALE GENOMIC DNA]</scope>
</reference>
<dbReference type="GO" id="GO:0016020">
    <property type="term" value="C:membrane"/>
    <property type="evidence" value="ECO:0007669"/>
    <property type="project" value="UniProtKB-SubCell"/>
</dbReference>
<dbReference type="OrthoDB" id="6130531at2759"/>
<evidence type="ECO:0000256" key="2">
    <source>
        <dbReference type="ARBA" id="ARBA00022536"/>
    </source>
</evidence>
<dbReference type="AlphaFoldDB" id="A0A8C2TSC6"/>
<organism evidence="16 17">
    <name type="scientific">Coturnix japonica</name>
    <name type="common">Japanese quail</name>
    <name type="synonym">Coturnix coturnix japonica</name>
    <dbReference type="NCBI Taxonomy" id="93934"/>
    <lineage>
        <taxon>Eukaryota</taxon>
        <taxon>Metazoa</taxon>
        <taxon>Chordata</taxon>
        <taxon>Craniata</taxon>
        <taxon>Vertebrata</taxon>
        <taxon>Euteleostomi</taxon>
        <taxon>Archelosauria</taxon>
        <taxon>Archosauria</taxon>
        <taxon>Dinosauria</taxon>
        <taxon>Saurischia</taxon>
        <taxon>Theropoda</taxon>
        <taxon>Coelurosauria</taxon>
        <taxon>Aves</taxon>
        <taxon>Neognathae</taxon>
        <taxon>Galloanserae</taxon>
        <taxon>Galliformes</taxon>
        <taxon>Phasianidae</taxon>
        <taxon>Perdicinae</taxon>
        <taxon>Coturnix</taxon>
    </lineage>
</organism>
<dbReference type="InterPro" id="IPR000742">
    <property type="entry name" value="EGF"/>
</dbReference>
<evidence type="ECO:0000259" key="15">
    <source>
        <dbReference type="PROSITE" id="PS50026"/>
    </source>
</evidence>
<dbReference type="SMART" id="SM00180">
    <property type="entry name" value="EGF_Lam"/>
    <property type="match status" value="5"/>
</dbReference>
<comment type="subcellular location">
    <subcellularLocation>
        <location evidence="1">Membrane</location>
        <topology evidence="1">Single-pass type I membrane protein</topology>
    </subcellularLocation>
</comment>
<keyword evidence="11" id="KW-0675">Receptor</keyword>
<dbReference type="PROSITE" id="PS00022">
    <property type="entry name" value="EGF_1"/>
    <property type="match status" value="4"/>
</dbReference>
<keyword evidence="8" id="KW-1133">Transmembrane helix</keyword>
<reference evidence="16" key="2">
    <citation type="submission" date="2025-08" db="UniProtKB">
        <authorList>
            <consortium name="Ensembl"/>
        </authorList>
    </citation>
    <scope>IDENTIFICATION</scope>
</reference>
<feature type="compositionally biased region" description="Low complexity" evidence="14">
    <location>
        <begin position="868"/>
        <end position="883"/>
    </location>
</feature>
<feature type="domain" description="EGF-like" evidence="15">
    <location>
        <begin position="259"/>
        <end position="298"/>
    </location>
</feature>
<evidence type="ECO:0000256" key="3">
    <source>
        <dbReference type="ARBA" id="ARBA00022553"/>
    </source>
</evidence>
<keyword evidence="5" id="KW-0732">Signal</keyword>
<dbReference type="GO" id="GO:0007157">
    <property type="term" value="P:heterophilic cell-cell adhesion via plasma membrane cell adhesion molecules"/>
    <property type="evidence" value="ECO:0007669"/>
    <property type="project" value="TreeGrafter"/>
</dbReference>
<dbReference type="FunFam" id="2.170.300.10:FF:000010">
    <property type="entry name" value="Scavenger receptor class F member 2"/>
    <property type="match status" value="1"/>
</dbReference>
<dbReference type="InterPro" id="IPR042635">
    <property type="entry name" value="MEGF10/SREC1/2-like"/>
</dbReference>
<proteinExistence type="predicted"/>
<feature type="region of interest" description="Disordered" evidence="14">
    <location>
        <begin position="802"/>
        <end position="1148"/>
    </location>
</feature>
<evidence type="ECO:0000256" key="6">
    <source>
        <dbReference type="ARBA" id="ARBA00022737"/>
    </source>
</evidence>
<keyword evidence="17" id="KW-1185">Reference proteome</keyword>
<protein>
    <submittedName>
        <fullName evidence="16">Scavenger receptor class F member 2</fullName>
    </submittedName>
</protein>
<sequence>MLCSIRGTLGVCVTTWQMPGVSPVHARDLGLLEALDVQPLFLTVFLWGGYEWLPLQAPLGSYGAAGTGGLPDMGTATLGAIGAPDLHPYRRYASRTPGPSGLGAGVGRGEEAAAAAPGAWPAVRGTNAEFPGCRRGPSRRRREGRGGGGGGGGGAELALQFPSAESGRRGRAGQGRAAPGTAQRNRAPYGMGRAGQGPAAPTAMAALGLRPPRPNGTAVLLLLAVLSCGVAQELSPRGRNVCRAAGSSVLVCCPGWRQQGSECLIAVCEGNFTCKENEVCVRPGECRCRHGYFGANCDTKCPRQFWGPDCKEMCSCHPNGQCEDVTGQCTCNPNRWGPKCENICLCKHGKCDQKTGKCTCEPNWWGPQCSSSCYCSHNSQCDQQTGNCLCQPGWWGRGCNNQCSCNNSPCEQFTGRCQCRERTFGPRCDRYCQCYKGKCNQVDGTCTCEPGYRGKYCREPCPAGFYGQGCRRRCGQCKSLQPCTVADGRCLTCEAGWNGTKCDQPCSAGFYGEGCEKLCPPCKDGHTCNHINGKCSHCNPGWIGDRCETKCRNGTYGENCAFVCSDCVSGECHFETGRCLCRAGSHGTYCNLTCPPGHYGANCAQACSCHDGACDPLTGACHMEANQRMGVIGAGALLALLLILLLSLLCCCCVCRKKDEGHGANQDPVAAKKPPRRLCGRFSRISMKLPRIPLRRQKMPKVVVAHHDLENTLNCSFIEPPSVVEQPSPSWSSRGSFSSFDTTDEGPVYCVPHEESVGDSRDRAPSSSPGEKLMAPASGEEAAEYSFLKETGSVKAFHADSSETPLLKSSDSERSSCGSGSASAALYAKVARLSKQSKEEEDMALSPERTKPRPPDPSTKPKVSWIHSRYNSSQSNSLPSRSPEPAATRSSSPEHGQSLAKRKRSPSETSAGVHGKAEEKGSGGTRGKERPQKHPKEPGVLEGKANLAAEPQSPSKPKQRSKASSEQMENINGAVQNAFKKMGGFHAERRAGEAPRSPSAGKPRSETLHPHLASEAATLLAAQLKEKTQSLNKAEGSARPNGVGAQREKPTPPQKAKRSAATGSQKASKPLLPTSPNLQKLIPTTAEPVAGGEPRRVEKQTTVSSQDPAPPGEQVAKKTPIKKPPRKKSREATLEPPKAAVVPTQTVQ</sequence>
<dbReference type="CDD" id="cd00055">
    <property type="entry name" value="EGF_Lam"/>
    <property type="match status" value="3"/>
</dbReference>
<feature type="disulfide bond" evidence="13">
    <location>
        <begin position="288"/>
        <end position="297"/>
    </location>
</feature>
<dbReference type="PANTHER" id="PTHR24043:SF5">
    <property type="entry name" value="SCAVENGER RECEPTOR CLASS F MEMBER 2"/>
    <property type="match status" value="1"/>
</dbReference>
<evidence type="ECO:0000313" key="16">
    <source>
        <dbReference type="Ensembl" id="ENSCJPP00005017983.1"/>
    </source>
</evidence>
<accession>A0A8C2TSC6</accession>
<evidence type="ECO:0000256" key="10">
    <source>
        <dbReference type="ARBA" id="ARBA00023157"/>
    </source>
</evidence>
<reference evidence="16" key="3">
    <citation type="submission" date="2025-09" db="UniProtKB">
        <authorList>
            <consortium name="Ensembl"/>
        </authorList>
    </citation>
    <scope>IDENTIFICATION</scope>
</reference>
<feature type="compositionally biased region" description="Low complexity" evidence="14">
    <location>
        <begin position="815"/>
        <end position="825"/>
    </location>
</feature>
<dbReference type="GO" id="GO:0005044">
    <property type="term" value="F:scavenger receptor activity"/>
    <property type="evidence" value="ECO:0007669"/>
    <property type="project" value="InterPro"/>
</dbReference>
<dbReference type="Ensembl" id="ENSCJPT00005024980.1">
    <property type="protein sequence ID" value="ENSCJPP00005017983.1"/>
    <property type="gene ID" value="ENSCJPG00005014601.1"/>
</dbReference>
<evidence type="ECO:0000256" key="14">
    <source>
        <dbReference type="SAM" id="MobiDB-lite"/>
    </source>
</evidence>
<evidence type="ECO:0000256" key="9">
    <source>
        <dbReference type="ARBA" id="ARBA00023136"/>
    </source>
</evidence>
<dbReference type="FunFam" id="2.170.300.10:FF:000013">
    <property type="entry name" value="Scavenger receptor class F, member 2"/>
    <property type="match status" value="1"/>
</dbReference>
<dbReference type="PANTHER" id="PTHR24043">
    <property type="entry name" value="SCAVENGER RECEPTOR CLASS F"/>
    <property type="match status" value="1"/>
</dbReference>
<dbReference type="Gene3D" id="2.170.300.10">
    <property type="entry name" value="Tie2 ligand-binding domain superfamily"/>
    <property type="match status" value="3"/>
</dbReference>
<dbReference type="Pfam" id="PF00053">
    <property type="entry name" value="EGF_laminin"/>
    <property type="match status" value="1"/>
</dbReference>
<evidence type="ECO:0000256" key="5">
    <source>
        <dbReference type="ARBA" id="ARBA00022729"/>
    </source>
</evidence>
<keyword evidence="2 13" id="KW-0245">EGF-like domain</keyword>
<dbReference type="RefSeq" id="XP_015733814.1">
    <property type="nucleotide sequence ID" value="XM_015878328.1"/>
</dbReference>
<feature type="compositionally biased region" description="Basic and acidic residues" evidence="14">
    <location>
        <begin position="915"/>
        <end position="939"/>
    </location>
</feature>
<dbReference type="PROSITE" id="PS50026">
    <property type="entry name" value="EGF_3"/>
    <property type="match status" value="1"/>
</dbReference>
<feature type="region of interest" description="Disordered" evidence="14">
    <location>
        <begin position="726"/>
        <end position="779"/>
    </location>
</feature>
<evidence type="ECO:0000256" key="11">
    <source>
        <dbReference type="ARBA" id="ARBA00023170"/>
    </source>
</evidence>
<dbReference type="GeneTree" id="ENSGT00950000183101"/>
<dbReference type="CTD" id="91179"/>
<dbReference type="Proteomes" id="UP000694412">
    <property type="component" value="Chromosome 15"/>
</dbReference>
<feature type="compositionally biased region" description="Polar residues" evidence="14">
    <location>
        <begin position="952"/>
        <end position="975"/>
    </location>
</feature>
<evidence type="ECO:0000256" key="8">
    <source>
        <dbReference type="ARBA" id="ARBA00022989"/>
    </source>
</evidence>
<keyword evidence="10 13" id="KW-1015">Disulfide bond</keyword>
<dbReference type="InterPro" id="IPR002049">
    <property type="entry name" value="LE_dom"/>
</dbReference>
<dbReference type="SMART" id="SM00181">
    <property type="entry name" value="EGF"/>
    <property type="match status" value="7"/>
</dbReference>
<feature type="compositionally biased region" description="Basic residues" evidence="14">
    <location>
        <begin position="1119"/>
        <end position="1129"/>
    </location>
</feature>
<feature type="compositionally biased region" description="Low complexity" evidence="14">
    <location>
        <begin position="174"/>
        <end position="184"/>
    </location>
</feature>
<comment type="caution">
    <text evidence="13">Lacks conserved residue(s) required for the propagation of feature annotation.</text>
</comment>
<evidence type="ECO:0000313" key="17">
    <source>
        <dbReference type="Proteomes" id="UP000694412"/>
    </source>
</evidence>
<evidence type="ECO:0000256" key="1">
    <source>
        <dbReference type="ARBA" id="ARBA00004479"/>
    </source>
</evidence>
<feature type="compositionally biased region" description="Basic and acidic residues" evidence="14">
    <location>
        <begin position="752"/>
        <end position="764"/>
    </location>
</feature>
<feature type="compositionally biased region" description="Gly residues" evidence="14">
    <location>
        <begin position="146"/>
        <end position="155"/>
    </location>
</feature>
<keyword evidence="3" id="KW-0597">Phosphoprotein</keyword>
<gene>
    <name evidence="16" type="primary">SCARF2</name>
</gene>
<dbReference type="KEGG" id="cjo:107321432"/>
<keyword evidence="6" id="KW-0677">Repeat</keyword>
<dbReference type="PRINTS" id="PR00011">
    <property type="entry name" value="EGFLAMININ"/>
</dbReference>
<dbReference type="GeneID" id="107321432"/>
<evidence type="ECO:0000256" key="7">
    <source>
        <dbReference type="ARBA" id="ARBA00022889"/>
    </source>
</evidence>
<evidence type="ECO:0000256" key="4">
    <source>
        <dbReference type="ARBA" id="ARBA00022692"/>
    </source>
</evidence>
<keyword evidence="4" id="KW-0812">Transmembrane</keyword>
<name>A0A8C2TSC6_COTJA</name>
<keyword evidence="9" id="KW-0472">Membrane</keyword>
<evidence type="ECO:0000256" key="12">
    <source>
        <dbReference type="ARBA" id="ARBA00023180"/>
    </source>
</evidence>
<feature type="compositionally biased region" description="Low complexity" evidence="14">
    <location>
        <begin position="726"/>
        <end position="739"/>
    </location>
</feature>
<keyword evidence="7" id="KW-0130">Cell adhesion</keyword>